<name>A0ABV7K867_9HYPH</name>
<evidence type="ECO:0000256" key="2">
    <source>
        <dbReference type="SAM" id="SignalP"/>
    </source>
</evidence>
<evidence type="ECO:0000256" key="1">
    <source>
        <dbReference type="SAM" id="MobiDB-lite"/>
    </source>
</evidence>
<dbReference type="EMBL" id="JBHRTK010000012">
    <property type="protein sequence ID" value="MFC3206499.1"/>
    <property type="molecule type" value="Genomic_DNA"/>
</dbReference>
<protein>
    <submittedName>
        <fullName evidence="3">DUF1402 family protein</fullName>
    </submittedName>
</protein>
<keyword evidence="2" id="KW-0732">Signal</keyword>
<dbReference type="InterPro" id="IPR009842">
    <property type="entry name" value="DUF1402"/>
</dbReference>
<accession>A0ABV7K867</accession>
<reference evidence="4" key="1">
    <citation type="journal article" date="2019" name="Int. J. Syst. Evol. Microbiol.">
        <title>The Global Catalogue of Microorganisms (GCM) 10K type strain sequencing project: providing services to taxonomists for standard genome sequencing and annotation.</title>
        <authorList>
            <consortium name="The Broad Institute Genomics Platform"/>
            <consortium name="The Broad Institute Genome Sequencing Center for Infectious Disease"/>
            <person name="Wu L."/>
            <person name="Ma J."/>
        </authorList>
    </citation>
    <scope>NUCLEOTIDE SEQUENCE [LARGE SCALE GENOMIC DNA]</scope>
    <source>
        <strain evidence="4">KCTC 52165</strain>
    </source>
</reference>
<dbReference type="Pfam" id="PF07182">
    <property type="entry name" value="DUF1402"/>
    <property type="match status" value="1"/>
</dbReference>
<dbReference type="RefSeq" id="WP_378220317.1">
    <property type="nucleotide sequence ID" value="NZ_JBHRTK010000012.1"/>
</dbReference>
<feature type="signal peptide" evidence="2">
    <location>
        <begin position="1"/>
        <end position="22"/>
    </location>
</feature>
<feature type="region of interest" description="Disordered" evidence="1">
    <location>
        <begin position="29"/>
        <end position="48"/>
    </location>
</feature>
<gene>
    <name evidence="3" type="ORF">ACFOHJ_09780</name>
</gene>
<dbReference type="Proteomes" id="UP001595583">
    <property type="component" value="Unassembled WGS sequence"/>
</dbReference>
<keyword evidence="4" id="KW-1185">Reference proteome</keyword>
<feature type="chain" id="PRO_5045455635" evidence="2">
    <location>
        <begin position="23"/>
        <end position="319"/>
    </location>
</feature>
<comment type="caution">
    <text evidence="3">The sequence shown here is derived from an EMBL/GenBank/DDBJ whole genome shotgun (WGS) entry which is preliminary data.</text>
</comment>
<sequence length="319" mass="35345">MKKLIRVAFALLLAAAALPAAAATLVPPGNRNAEQPPIPGASSRRTQATNTTFQAKYRKVYALFQNDAKLRAKIRQAASAYGIDPMHIVGALVGEHTYNVDAYDRLQTYYVKAVSYLSGKLSFSYKGEDISAFVQRPAFAECAKLSGSYELWSCRERVWNQSFRGKTVDGKTFPNDRFGATFFQPYYAGQTFGLGQLNPLTALQMSDLVHKVSGLPELDASDPNEVYKTIMDPDLTLNYVAATLKKSIDAYRRIAGFDISGNPGITATLYNIGNPEQRAYALKAENERRKAAGEPQKLPEENYYGWLVNDKLPELQALF</sequence>
<organism evidence="3 4">
    <name type="scientific">Aquamicrobium soli</name>
    <dbReference type="NCBI Taxonomy" id="1811518"/>
    <lineage>
        <taxon>Bacteria</taxon>
        <taxon>Pseudomonadati</taxon>
        <taxon>Pseudomonadota</taxon>
        <taxon>Alphaproteobacteria</taxon>
        <taxon>Hyphomicrobiales</taxon>
        <taxon>Phyllobacteriaceae</taxon>
        <taxon>Aquamicrobium</taxon>
    </lineage>
</organism>
<evidence type="ECO:0000313" key="3">
    <source>
        <dbReference type="EMBL" id="MFC3206499.1"/>
    </source>
</evidence>
<proteinExistence type="predicted"/>
<evidence type="ECO:0000313" key="4">
    <source>
        <dbReference type="Proteomes" id="UP001595583"/>
    </source>
</evidence>